<dbReference type="Proteomes" id="UP000295626">
    <property type="component" value="Unassembled WGS sequence"/>
</dbReference>
<evidence type="ECO:0000313" key="2">
    <source>
        <dbReference type="Proteomes" id="UP000295626"/>
    </source>
</evidence>
<dbReference type="EMBL" id="SMKE01000016">
    <property type="protein sequence ID" value="TDC02202.1"/>
    <property type="molecule type" value="Genomic_DNA"/>
</dbReference>
<proteinExistence type="predicted"/>
<protein>
    <submittedName>
        <fullName evidence="1">Uncharacterized protein</fullName>
    </submittedName>
</protein>
<comment type="caution">
    <text evidence="1">The sequence shown here is derived from an EMBL/GenBank/DDBJ whole genome shotgun (WGS) entry which is preliminary data.</text>
</comment>
<name>A0ABY2DLM8_9ACTN</name>
<sequence length="139" mass="15559">MTTVFIAATPARDAVAAGARLMDQLDKEARHHGELVADWPHEVNPDIFDVNDPHRCALGQRYGTFKDAPIFADLMRLGSWLYGKDVRHLSKILGFWALPTPGEEDDIDDPGNSEQLNTRWREEIALRRALANPAWALAA</sequence>
<gene>
    <name evidence="1" type="ORF">E1091_01310</name>
</gene>
<keyword evidence="2" id="KW-1185">Reference proteome</keyword>
<evidence type="ECO:0000313" key="1">
    <source>
        <dbReference type="EMBL" id="TDC02202.1"/>
    </source>
</evidence>
<organism evidence="1 2">
    <name type="scientific">Micromonospora fluostatini</name>
    <dbReference type="NCBI Taxonomy" id="1629071"/>
    <lineage>
        <taxon>Bacteria</taxon>
        <taxon>Bacillati</taxon>
        <taxon>Actinomycetota</taxon>
        <taxon>Actinomycetes</taxon>
        <taxon>Micromonosporales</taxon>
        <taxon>Micromonosporaceae</taxon>
        <taxon>Micromonospora</taxon>
    </lineage>
</organism>
<reference evidence="1 2" key="1">
    <citation type="submission" date="2019-02" db="EMBL/GenBank/DDBJ databases">
        <title>Draft genome sequences of novel Actinobacteria.</title>
        <authorList>
            <person name="Sahin N."/>
            <person name="Ay H."/>
            <person name="Saygin H."/>
        </authorList>
    </citation>
    <scope>NUCLEOTIDE SEQUENCE [LARGE SCALE GENOMIC DNA]</scope>
    <source>
        <strain evidence="1 2">JCM 30529</strain>
    </source>
</reference>
<accession>A0ABY2DLM8</accession>